<keyword evidence="2" id="KW-0472">Membrane</keyword>
<evidence type="ECO:0000313" key="4">
    <source>
        <dbReference type="Proteomes" id="UP000092482"/>
    </source>
</evidence>
<accession>A0A1B1N7P0</accession>
<dbReference type="SUPFAM" id="SSF103473">
    <property type="entry name" value="MFS general substrate transporter"/>
    <property type="match status" value="1"/>
</dbReference>
<dbReference type="RefSeq" id="WP_066634723.1">
    <property type="nucleotide sequence ID" value="NZ_CP014989.1"/>
</dbReference>
<feature type="transmembrane region" description="Helical" evidence="2">
    <location>
        <begin position="37"/>
        <end position="60"/>
    </location>
</feature>
<dbReference type="InterPro" id="IPR036259">
    <property type="entry name" value="MFS_trans_sf"/>
</dbReference>
<evidence type="ECO:0000256" key="2">
    <source>
        <dbReference type="SAM" id="Phobius"/>
    </source>
</evidence>
<dbReference type="Gene3D" id="1.20.1250.20">
    <property type="entry name" value="MFS general substrate transporter like domains"/>
    <property type="match status" value="1"/>
</dbReference>
<dbReference type="EMBL" id="CP014989">
    <property type="protein sequence ID" value="ANS77428.1"/>
    <property type="molecule type" value="Genomic_DNA"/>
</dbReference>
<organism evidence="3 4">
    <name type="scientific">Serinicoccus hydrothermalis</name>
    <dbReference type="NCBI Taxonomy" id="1758689"/>
    <lineage>
        <taxon>Bacteria</taxon>
        <taxon>Bacillati</taxon>
        <taxon>Actinomycetota</taxon>
        <taxon>Actinomycetes</taxon>
        <taxon>Micrococcales</taxon>
        <taxon>Ornithinimicrobiaceae</taxon>
        <taxon>Serinicoccus</taxon>
    </lineage>
</organism>
<dbReference type="STRING" id="1758689.SGUI_0032"/>
<dbReference type="InterPro" id="IPR053160">
    <property type="entry name" value="MFS_DHA3_Transporter"/>
</dbReference>
<feature type="transmembrane region" description="Helical" evidence="2">
    <location>
        <begin position="119"/>
        <end position="138"/>
    </location>
</feature>
<feature type="compositionally biased region" description="Pro residues" evidence="1">
    <location>
        <begin position="149"/>
        <end position="159"/>
    </location>
</feature>
<keyword evidence="2" id="KW-0812">Transmembrane</keyword>
<sequence>MLLAVWSLSAFVLEIPSGAWADLLDRRRLLVASGLVYVAAFATWMLWPSFWGFLLGFVLWSCSDAMHSGTWEAYLFEQLSARGEAARYALVKARAESVALVVMAGAIAAAAPLHRLGGYALVGGVSLAVAAVHVGVTLRLPAPARRAIPTPPGAEPHPTSPRAVDPLESSPWRTSARSKSGRQVAPDVGLRPGVPGPCPGS</sequence>
<dbReference type="PANTHER" id="PTHR23530">
    <property type="entry name" value="TRANSPORT PROTEIN-RELATED"/>
    <property type="match status" value="1"/>
</dbReference>
<dbReference type="KEGG" id="serj:SGUI_0032"/>
<gene>
    <name evidence="3" type="ORF">SGUI_0032</name>
</gene>
<dbReference type="PANTHER" id="PTHR23530:SF1">
    <property type="entry name" value="PERMEASE, MAJOR FACILITATOR SUPERFAMILY-RELATED"/>
    <property type="match status" value="1"/>
</dbReference>
<reference evidence="3 4" key="1">
    <citation type="submission" date="2016-03" db="EMBL/GenBank/DDBJ databases">
        <title>Shallow-sea hydrothermal system.</title>
        <authorList>
            <person name="Tang K."/>
        </authorList>
    </citation>
    <scope>NUCLEOTIDE SEQUENCE [LARGE SCALE GENOMIC DNA]</scope>
    <source>
        <strain evidence="3 4">JLT9</strain>
    </source>
</reference>
<proteinExistence type="predicted"/>
<evidence type="ECO:0000313" key="3">
    <source>
        <dbReference type="EMBL" id="ANS77428.1"/>
    </source>
</evidence>
<dbReference type="AlphaFoldDB" id="A0A1B1N7P0"/>
<protein>
    <submittedName>
        <fullName evidence="3">Putative transport protein</fullName>
    </submittedName>
</protein>
<name>A0A1B1N7P0_9MICO</name>
<evidence type="ECO:0000256" key="1">
    <source>
        <dbReference type="SAM" id="MobiDB-lite"/>
    </source>
</evidence>
<feature type="region of interest" description="Disordered" evidence="1">
    <location>
        <begin position="145"/>
        <end position="201"/>
    </location>
</feature>
<dbReference type="Proteomes" id="UP000092482">
    <property type="component" value="Chromosome"/>
</dbReference>
<keyword evidence="2" id="KW-1133">Transmembrane helix</keyword>
<keyword evidence="4" id="KW-1185">Reference proteome</keyword>